<dbReference type="Gene3D" id="3.40.50.300">
    <property type="entry name" value="P-loop containing nucleotide triphosphate hydrolases"/>
    <property type="match status" value="1"/>
</dbReference>
<dbReference type="GO" id="GO:0005524">
    <property type="term" value="F:ATP binding"/>
    <property type="evidence" value="ECO:0007669"/>
    <property type="project" value="InterPro"/>
</dbReference>
<dbReference type="AlphaFoldDB" id="A0A0W0GKK2"/>
<name>A0A0W0GKK2_9CHLR</name>
<dbReference type="STRING" id="1217799.DEALK_00080"/>
<reference evidence="1 2" key="1">
    <citation type="submission" date="2015-06" db="EMBL/GenBank/DDBJ databases">
        <title>Genome sequence of the organohalide-respiring Dehalogenimonas alkenigignens type strain (IP3-3T).</title>
        <authorList>
            <person name="Key T.A."/>
            <person name="Richmond D.P."/>
            <person name="Bowman K.S."/>
            <person name="Cho Y.-J."/>
            <person name="Chun J."/>
            <person name="da Costa M.S."/>
            <person name="Rainey F.A."/>
            <person name="Moe W.M."/>
        </authorList>
    </citation>
    <scope>NUCLEOTIDE SEQUENCE [LARGE SCALE GENOMIC DNA]</scope>
    <source>
        <strain evidence="1 2">IP3-3</strain>
    </source>
</reference>
<dbReference type="PANTHER" id="PTHR46638:SF1">
    <property type="entry name" value="CORRINOID ADENOSYLTRANSFERASE"/>
    <property type="match status" value="1"/>
</dbReference>
<sequence length="149" mass="15951">MTERKGMIQVFLGEGHVETSAAIGTAIRAAGYGLKVHIVFFGSASAEDITRSGTLNRLPGVVVDLVDSSDKFSLLDSDSTFLNAGGENFDVVVFDQVLSRGEQRISGERILELLKVDHGKTEIILTGNYANEKVIGVADLVTGCECEKC</sequence>
<dbReference type="OrthoDB" id="9810309at2"/>
<evidence type="ECO:0000313" key="2">
    <source>
        <dbReference type="Proteomes" id="UP000053947"/>
    </source>
</evidence>
<proteinExistence type="predicted"/>
<comment type="caution">
    <text evidence="1">The sequence shown here is derived from an EMBL/GenBank/DDBJ whole genome shotgun (WGS) entry which is preliminary data.</text>
</comment>
<organism evidence="1 2">
    <name type="scientific">Dehalogenimonas alkenigignens</name>
    <dbReference type="NCBI Taxonomy" id="1217799"/>
    <lineage>
        <taxon>Bacteria</taxon>
        <taxon>Bacillati</taxon>
        <taxon>Chloroflexota</taxon>
        <taxon>Dehalococcoidia</taxon>
        <taxon>Dehalococcoidales</taxon>
        <taxon>Dehalococcoidaceae</taxon>
        <taxon>Dehalogenimonas</taxon>
    </lineage>
</organism>
<protein>
    <submittedName>
        <fullName evidence="1">ATP:corrinoid adenosyltransferase</fullName>
        <ecNumber evidence="1">2.5.1.17</ecNumber>
    </submittedName>
</protein>
<dbReference type="RefSeq" id="WP_076004829.1">
    <property type="nucleotide sequence ID" value="NZ_KQ758903.1"/>
</dbReference>
<dbReference type="InterPro" id="IPR027417">
    <property type="entry name" value="P-loop_NTPase"/>
</dbReference>
<accession>A0A0W0GKK2</accession>
<gene>
    <name evidence="1" type="ORF">DEALK_00080</name>
</gene>
<dbReference type="EMBL" id="LFDV01000001">
    <property type="protein sequence ID" value="KTB49097.1"/>
    <property type="molecule type" value="Genomic_DNA"/>
</dbReference>
<keyword evidence="1" id="KW-0808">Transferase</keyword>
<dbReference type="Pfam" id="PF02572">
    <property type="entry name" value="CobA_CobO_BtuR"/>
    <property type="match status" value="1"/>
</dbReference>
<evidence type="ECO:0000313" key="1">
    <source>
        <dbReference type="EMBL" id="KTB49097.1"/>
    </source>
</evidence>
<dbReference type="GO" id="GO:0008817">
    <property type="term" value="F:corrinoid adenosyltransferase activity"/>
    <property type="evidence" value="ECO:0007669"/>
    <property type="project" value="UniProtKB-EC"/>
</dbReference>
<dbReference type="GO" id="GO:0009236">
    <property type="term" value="P:cobalamin biosynthetic process"/>
    <property type="evidence" value="ECO:0007669"/>
    <property type="project" value="InterPro"/>
</dbReference>
<keyword evidence="2" id="KW-1185">Reference proteome</keyword>
<dbReference type="EC" id="2.5.1.17" evidence="1"/>
<dbReference type="SUPFAM" id="SSF52540">
    <property type="entry name" value="P-loop containing nucleoside triphosphate hydrolases"/>
    <property type="match status" value="1"/>
</dbReference>
<dbReference type="InterPro" id="IPR003724">
    <property type="entry name" value="CblAdoTrfase_CobA"/>
</dbReference>
<dbReference type="Proteomes" id="UP000053947">
    <property type="component" value="Unassembled WGS sequence"/>
</dbReference>
<dbReference type="PANTHER" id="PTHR46638">
    <property type="entry name" value="CORRINOID ADENOSYLTRANSFERASE"/>
    <property type="match status" value="1"/>
</dbReference>